<comment type="caution">
    <text evidence="2">The sequence shown here is derived from an EMBL/GenBank/DDBJ whole genome shotgun (WGS) entry which is preliminary data.</text>
</comment>
<protein>
    <recommendedName>
        <fullName evidence="1">Alpha/beta hydrolase fold-3 domain-containing protein</fullName>
    </recommendedName>
</protein>
<organism evidence="2 3">
    <name type="scientific">Panicum miliaceum</name>
    <name type="common">Proso millet</name>
    <name type="synonym">Broomcorn millet</name>
    <dbReference type="NCBI Taxonomy" id="4540"/>
    <lineage>
        <taxon>Eukaryota</taxon>
        <taxon>Viridiplantae</taxon>
        <taxon>Streptophyta</taxon>
        <taxon>Embryophyta</taxon>
        <taxon>Tracheophyta</taxon>
        <taxon>Spermatophyta</taxon>
        <taxon>Magnoliopsida</taxon>
        <taxon>Liliopsida</taxon>
        <taxon>Poales</taxon>
        <taxon>Poaceae</taxon>
        <taxon>PACMAD clade</taxon>
        <taxon>Panicoideae</taxon>
        <taxon>Panicodae</taxon>
        <taxon>Paniceae</taxon>
        <taxon>Panicinae</taxon>
        <taxon>Panicum</taxon>
        <taxon>Panicum sect. Panicum</taxon>
    </lineage>
</organism>
<dbReference type="PANTHER" id="PTHR23024">
    <property type="entry name" value="ARYLACETAMIDE DEACETYLASE"/>
    <property type="match status" value="1"/>
</dbReference>
<dbReference type="OrthoDB" id="408631at2759"/>
<gene>
    <name evidence="2" type="ORF">C2845_PM04G32540</name>
</gene>
<dbReference type="Proteomes" id="UP000275267">
    <property type="component" value="Unassembled WGS sequence"/>
</dbReference>
<dbReference type="InterPro" id="IPR050466">
    <property type="entry name" value="Carboxylest/Gibb_receptor"/>
</dbReference>
<dbReference type="STRING" id="4540.A0A3L6QQ12"/>
<dbReference type="AlphaFoldDB" id="A0A3L6QQ12"/>
<dbReference type="InterPro" id="IPR013094">
    <property type="entry name" value="AB_hydrolase_3"/>
</dbReference>
<evidence type="ECO:0000313" key="2">
    <source>
        <dbReference type="EMBL" id="RLM85930.1"/>
    </source>
</evidence>
<evidence type="ECO:0000259" key="1">
    <source>
        <dbReference type="Pfam" id="PF07859"/>
    </source>
</evidence>
<evidence type="ECO:0000313" key="3">
    <source>
        <dbReference type="Proteomes" id="UP000275267"/>
    </source>
</evidence>
<dbReference type="PANTHER" id="PTHR23024:SF24">
    <property type="entry name" value="ALPHA_BETA HYDROLASE FOLD-3 DOMAIN-CONTAINING PROTEIN"/>
    <property type="match status" value="1"/>
</dbReference>
<dbReference type="Pfam" id="PF07859">
    <property type="entry name" value="Abhydrolase_3"/>
    <property type="match status" value="1"/>
</dbReference>
<dbReference type="SUPFAM" id="SSF53474">
    <property type="entry name" value="alpha/beta-Hydrolases"/>
    <property type="match status" value="1"/>
</dbReference>
<sequence>MCCRFCRELGAVVVSINYRLAPEHRFPTAYDDGVDVLRAGGNLTPIAQRWTATAYAAIRIAGIILLQPYFSGKEHTHASRGEAGGRGAGGEHAALGLVVAGVPRGRRPEPPGRAGG</sequence>
<accession>A0A3L6QQ12</accession>
<dbReference type="EMBL" id="PQIB02000011">
    <property type="protein sequence ID" value="RLM85930.1"/>
    <property type="molecule type" value="Genomic_DNA"/>
</dbReference>
<name>A0A3L6QQ12_PANMI</name>
<dbReference type="GO" id="GO:0016787">
    <property type="term" value="F:hydrolase activity"/>
    <property type="evidence" value="ECO:0007669"/>
    <property type="project" value="InterPro"/>
</dbReference>
<dbReference type="Gene3D" id="3.40.50.1820">
    <property type="entry name" value="alpha/beta hydrolase"/>
    <property type="match status" value="1"/>
</dbReference>
<keyword evidence="3" id="KW-1185">Reference proteome</keyword>
<reference evidence="3" key="1">
    <citation type="journal article" date="2019" name="Nat. Commun.">
        <title>The genome of broomcorn millet.</title>
        <authorList>
            <person name="Zou C."/>
            <person name="Miki D."/>
            <person name="Li D."/>
            <person name="Tang Q."/>
            <person name="Xiao L."/>
            <person name="Rajput S."/>
            <person name="Deng P."/>
            <person name="Jia W."/>
            <person name="Huang R."/>
            <person name="Zhang M."/>
            <person name="Sun Y."/>
            <person name="Hu J."/>
            <person name="Fu X."/>
            <person name="Schnable P.S."/>
            <person name="Li F."/>
            <person name="Zhang H."/>
            <person name="Feng B."/>
            <person name="Zhu X."/>
            <person name="Liu R."/>
            <person name="Schnable J.C."/>
            <person name="Zhu J.-K."/>
            <person name="Zhang H."/>
        </authorList>
    </citation>
    <scope>NUCLEOTIDE SEQUENCE [LARGE SCALE GENOMIC DNA]</scope>
</reference>
<proteinExistence type="predicted"/>
<feature type="domain" description="Alpha/beta hydrolase fold-3" evidence="1">
    <location>
        <begin position="2"/>
        <end position="39"/>
    </location>
</feature>
<dbReference type="InterPro" id="IPR029058">
    <property type="entry name" value="AB_hydrolase_fold"/>
</dbReference>